<evidence type="ECO:0000313" key="2">
    <source>
        <dbReference type="Proteomes" id="UP000233419"/>
    </source>
</evidence>
<proteinExistence type="predicted"/>
<dbReference type="EMBL" id="CP025257">
    <property type="protein sequence ID" value="AUF83217.1"/>
    <property type="molecule type" value="Genomic_DNA"/>
</dbReference>
<dbReference type="Proteomes" id="UP000233419">
    <property type="component" value="Chromosome"/>
</dbReference>
<dbReference type="AlphaFoldDB" id="A0A2K9C4K7"/>
<dbReference type="RefSeq" id="WP_027048323.1">
    <property type="nucleotide sequence ID" value="NZ_CP025257.1"/>
</dbReference>
<organism evidence="1 2">
    <name type="scientific">Mesoplasma syrphidae</name>
    <dbReference type="NCBI Taxonomy" id="225999"/>
    <lineage>
        <taxon>Bacteria</taxon>
        <taxon>Bacillati</taxon>
        <taxon>Mycoplasmatota</taxon>
        <taxon>Mollicutes</taxon>
        <taxon>Entomoplasmatales</taxon>
        <taxon>Entomoplasmataceae</taxon>
        <taxon>Mesoplasma</taxon>
    </lineage>
</organism>
<gene>
    <name evidence="1" type="ORF">CXP39_00125</name>
</gene>
<sequence length="251" mass="29573">MSNKIIKFGNYFVEIFQNDKCIFRESNLVAYDLKSLKLIGAGLYAENKIREEGNFLSTRFFENDKMINIESFIFYLRYLKNTNILPKDEEITFIKMSKFLQEICKMEFPKAQFITQRKFYKNIISSNADFYVDLEYHATWIYEKNYGKIFKIDFGILKIQKSLNEYLSVNFNGLLNTKKTLALLDIISKKDFDSTEVELRAIGTGRPFKVKILKNSESLKPIEDLKSQIMKITNKKVVEGNIDFLKIIERQ</sequence>
<name>A0A2K9C4K7_9MOLU</name>
<accession>A0A2K9C4K7</accession>
<evidence type="ECO:0000313" key="1">
    <source>
        <dbReference type="EMBL" id="AUF83217.1"/>
    </source>
</evidence>
<reference evidence="1 2" key="1">
    <citation type="submission" date="2017-12" db="EMBL/GenBank/DDBJ databases">
        <title>Mesoplasma syrphidae YJS, Complete Genome.</title>
        <authorList>
            <person name="Knight T.F."/>
            <person name="Citino T."/>
            <person name="Rubinstein R."/>
            <person name="Neuschaefer Z."/>
        </authorList>
    </citation>
    <scope>NUCLEOTIDE SEQUENCE [LARGE SCALE GENOMIC DNA]</scope>
    <source>
        <strain evidence="1 2">YJS</strain>
    </source>
</reference>
<protein>
    <submittedName>
        <fullName evidence="1">Uncharacterized protein</fullName>
    </submittedName>
</protein>
<dbReference type="OrthoDB" id="9891546at2"/>
<dbReference type="KEGG" id="msyr:CXP39_00125"/>
<keyword evidence="2" id="KW-1185">Reference proteome</keyword>